<keyword evidence="1" id="KW-0812">Transmembrane</keyword>
<dbReference type="PANTHER" id="PTHR30590">
    <property type="entry name" value="INNER MEMBRANE PROTEIN"/>
    <property type="match status" value="1"/>
</dbReference>
<keyword evidence="4" id="KW-1185">Reference proteome</keyword>
<name>A0ABU7LPF4_9PROT</name>
<dbReference type="PANTHER" id="PTHR30590:SF2">
    <property type="entry name" value="INNER MEMBRANE PROTEIN"/>
    <property type="match status" value="1"/>
</dbReference>
<feature type="transmembrane region" description="Helical" evidence="1">
    <location>
        <begin position="249"/>
        <end position="269"/>
    </location>
</feature>
<dbReference type="EMBL" id="JAZDRP010000003">
    <property type="protein sequence ID" value="MEE2525772.1"/>
    <property type="molecule type" value="Genomic_DNA"/>
</dbReference>
<reference evidence="3 4" key="1">
    <citation type="submission" date="2024-01" db="EMBL/GenBank/DDBJ databases">
        <title>Hyphobacterium bacterium isolated from marine sediment.</title>
        <authorList>
            <person name="Zhao S."/>
        </authorList>
    </citation>
    <scope>NUCLEOTIDE SEQUENCE [LARGE SCALE GENOMIC DNA]</scope>
    <source>
        <strain evidence="4">HN65</strain>
    </source>
</reference>
<gene>
    <name evidence="3" type="ORF">V0U79_05290</name>
</gene>
<feature type="transmembrane region" description="Helical" evidence="1">
    <location>
        <begin position="64"/>
        <end position="88"/>
    </location>
</feature>
<feature type="domain" description="DUF418" evidence="2">
    <location>
        <begin position="238"/>
        <end position="399"/>
    </location>
</feature>
<evidence type="ECO:0000313" key="4">
    <source>
        <dbReference type="Proteomes" id="UP001354971"/>
    </source>
</evidence>
<feature type="transmembrane region" description="Helical" evidence="1">
    <location>
        <begin position="22"/>
        <end position="44"/>
    </location>
</feature>
<evidence type="ECO:0000313" key="3">
    <source>
        <dbReference type="EMBL" id="MEE2525772.1"/>
    </source>
</evidence>
<dbReference type="InterPro" id="IPR052529">
    <property type="entry name" value="Bact_Transport_Assoc"/>
</dbReference>
<comment type="caution">
    <text evidence="3">The sequence shown here is derived from an EMBL/GenBank/DDBJ whole genome shotgun (WGS) entry which is preliminary data.</text>
</comment>
<feature type="transmembrane region" description="Helical" evidence="1">
    <location>
        <begin position="123"/>
        <end position="141"/>
    </location>
</feature>
<keyword evidence="1" id="KW-1133">Transmembrane helix</keyword>
<dbReference type="Proteomes" id="UP001354971">
    <property type="component" value="Unassembled WGS sequence"/>
</dbReference>
<feature type="transmembrane region" description="Helical" evidence="1">
    <location>
        <begin position="215"/>
        <end position="237"/>
    </location>
</feature>
<evidence type="ECO:0000259" key="2">
    <source>
        <dbReference type="Pfam" id="PF04235"/>
    </source>
</evidence>
<dbReference type="Pfam" id="PF04235">
    <property type="entry name" value="DUF418"/>
    <property type="match status" value="1"/>
</dbReference>
<accession>A0ABU7LPF4</accession>
<dbReference type="RefSeq" id="WP_330198436.1">
    <property type="nucleotide sequence ID" value="NZ_JAZDRP010000003.1"/>
</dbReference>
<dbReference type="InterPro" id="IPR007349">
    <property type="entry name" value="DUF418"/>
</dbReference>
<sequence>MTDPASSAAPVSAKERITDMDVLRGFALLGVFIANIVFFNAHVVSTEEQRAALSTAGIDGWTELLVNLFVNDKANTLFAFLFGLGFYVQMDRLSQRFDNFVAIYARRLTVLLAFGLFHLAFIWVWEILTLYAVCGFLLLLFRNASDRVVILLGLLFGLAGRPIVELGLELSGLGASLGVDALYEAPAILVRQALSETGDYWGLVGNFWDYTLLDWFLTAGVGWIIYALGRFLVGMWVGRKGWIARADDYLPGFRKVFLITLPAGLLLQLGAEHTELLGEAPWIEILNSLLHTFATPLIAAGYVSGIVLALRTGWGGKVFGLLAPVGKMALTNYVTQSFIIGYVLFGVGPGLDLMGEIGITQTTLIAIGGFAGQVVFSHIWLRFFNFGPLEWAWRALTYGTLPVFRRA</sequence>
<feature type="transmembrane region" description="Helical" evidence="1">
    <location>
        <begin position="363"/>
        <end position="384"/>
    </location>
</feature>
<feature type="transmembrane region" description="Helical" evidence="1">
    <location>
        <begin position="148"/>
        <end position="164"/>
    </location>
</feature>
<keyword evidence="1" id="KW-0472">Membrane</keyword>
<feature type="transmembrane region" description="Helical" evidence="1">
    <location>
        <begin position="289"/>
        <end position="310"/>
    </location>
</feature>
<proteinExistence type="predicted"/>
<protein>
    <submittedName>
        <fullName evidence="3">DUF418 domain-containing protein</fullName>
    </submittedName>
</protein>
<organism evidence="3 4">
    <name type="scientific">Hyphobacterium lacteum</name>
    <dbReference type="NCBI Taxonomy" id="3116575"/>
    <lineage>
        <taxon>Bacteria</taxon>
        <taxon>Pseudomonadati</taxon>
        <taxon>Pseudomonadota</taxon>
        <taxon>Alphaproteobacteria</taxon>
        <taxon>Maricaulales</taxon>
        <taxon>Maricaulaceae</taxon>
        <taxon>Hyphobacterium</taxon>
    </lineage>
</organism>
<evidence type="ECO:0000256" key="1">
    <source>
        <dbReference type="SAM" id="Phobius"/>
    </source>
</evidence>